<sequence length="351" mass="39603">MAKKILITGGAGFIGCHTTRYFASKGHEVVIIDNLSRKGTSENLKWLREGHPVTHYETDIRDFEAVTDIFNREKGFSDVIHLAAQVAVTTSVANPRDDFDINALGTFNMLEAVRHFCPHAPFIYASTNKVYGLLPHVEVVEGARRYEIKGKKGVSESEPLDFHSPYGCSKGSADQYVVDYARIYGLKTVSFRQSCIYGERQFGVEDQGWMAWFIIAGILGRSLSIYGDGKQVRDVLYVHDLVKLYEKSMEQRNALSGKAYNVGGGLENSLSLLEFIEILKDQDLQLSFTFEDWRPGDQRVFISDNTKVEKELGWKPETPPSQGIRNLMSWVRENKKLLNCLLGDSNDADRN</sequence>
<evidence type="ECO:0000259" key="1">
    <source>
        <dbReference type="Pfam" id="PF16363"/>
    </source>
</evidence>
<reference evidence="2" key="1">
    <citation type="submission" date="2018-05" db="EMBL/GenBank/DDBJ databases">
        <authorList>
            <person name="Lanie J.A."/>
            <person name="Ng W.-L."/>
            <person name="Kazmierczak K.M."/>
            <person name="Andrzejewski T.M."/>
            <person name="Davidsen T.M."/>
            <person name="Wayne K.J."/>
            <person name="Tettelin H."/>
            <person name="Glass J.I."/>
            <person name="Rusch D."/>
            <person name="Podicherti R."/>
            <person name="Tsui H.-C.T."/>
            <person name="Winkler M.E."/>
        </authorList>
    </citation>
    <scope>NUCLEOTIDE SEQUENCE</scope>
</reference>
<accession>A0A382A165</accession>
<gene>
    <name evidence="2" type="ORF">METZ01_LOCUS148120</name>
</gene>
<proteinExistence type="predicted"/>
<evidence type="ECO:0000313" key="2">
    <source>
        <dbReference type="EMBL" id="SVA95266.1"/>
    </source>
</evidence>
<dbReference type="InterPro" id="IPR036291">
    <property type="entry name" value="NAD(P)-bd_dom_sf"/>
</dbReference>
<dbReference type="Pfam" id="PF16363">
    <property type="entry name" value="GDP_Man_Dehyd"/>
    <property type="match status" value="1"/>
</dbReference>
<dbReference type="SUPFAM" id="SSF51735">
    <property type="entry name" value="NAD(P)-binding Rossmann-fold domains"/>
    <property type="match status" value="1"/>
</dbReference>
<name>A0A382A165_9ZZZZ</name>
<dbReference type="InterPro" id="IPR016040">
    <property type="entry name" value="NAD(P)-bd_dom"/>
</dbReference>
<dbReference type="Gene3D" id="3.40.50.720">
    <property type="entry name" value="NAD(P)-binding Rossmann-like Domain"/>
    <property type="match status" value="1"/>
</dbReference>
<dbReference type="EMBL" id="UINC01023494">
    <property type="protein sequence ID" value="SVA95266.1"/>
    <property type="molecule type" value="Genomic_DNA"/>
</dbReference>
<protein>
    <recommendedName>
        <fullName evidence="1">NAD(P)-binding domain-containing protein</fullName>
    </recommendedName>
</protein>
<dbReference type="PANTHER" id="PTHR43000">
    <property type="entry name" value="DTDP-D-GLUCOSE 4,6-DEHYDRATASE-RELATED"/>
    <property type="match status" value="1"/>
</dbReference>
<dbReference type="AlphaFoldDB" id="A0A382A165"/>
<dbReference type="PROSITE" id="PS51257">
    <property type="entry name" value="PROKAR_LIPOPROTEIN"/>
    <property type="match status" value="1"/>
</dbReference>
<organism evidence="2">
    <name type="scientific">marine metagenome</name>
    <dbReference type="NCBI Taxonomy" id="408172"/>
    <lineage>
        <taxon>unclassified sequences</taxon>
        <taxon>metagenomes</taxon>
        <taxon>ecological metagenomes</taxon>
    </lineage>
</organism>
<feature type="domain" description="NAD(P)-binding" evidence="1">
    <location>
        <begin position="6"/>
        <end position="326"/>
    </location>
</feature>